<evidence type="ECO:0000256" key="2">
    <source>
        <dbReference type="ARBA" id="ARBA00022737"/>
    </source>
</evidence>
<sequence>MIDYFSCRMDGEDYTRDRNKCYEQKCGIDMGSDLGDMNFMMIDYIKEAMKAMAMMRGHQMLTDVTLEVGQELYHAHKVVLAAGSPYFKAMFTGGLKECEMKRIKLQGVSATAMALLINFMYTGRIRVNENTVCQLLPAATMFQVSYF</sequence>
<dbReference type="PANTHER" id="PTHR24412:SF401">
    <property type="entry name" value="FI11917P"/>
    <property type="match status" value="1"/>
</dbReference>
<dbReference type="InterPro" id="IPR000210">
    <property type="entry name" value="BTB/POZ_dom"/>
</dbReference>
<dbReference type="Gene3D" id="3.30.710.10">
    <property type="entry name" value="Potassium Channel Kv1.1, Chain A"/>
    <property type="match status" value="1"/>
</dbReference>
<feature type="domain" description="BTB" evidence="4">
    <location>
        <begin position="62"/>
        <end position="129"/>
    </location>
</feature>
<dbReference type="OrthoDB" id="45365at2759"/>
<dbReference type="InParanoid" id="A0A7F5RMK9"/>
<keyword evidence="2" id="KW-0677">Repeat</keyword>
<organism evidence="5 6">
    <name type="scientific">Agrilus planipennis</name>
    <name type="common">Emerald ash borer</name>
    <name type="synonym">Agrilus marcopoli</name>
    <dbReference type="NCBI Taxonomy" id="224129"/>
    <lineage>
        <taxon>Eukaryota</taxon>
        <taxon>Metazoa</taxon>
        <taxon>Ecdysozoa</taxon>
        <taxon>Arthropoda</taxon>
        <taxon>Hexapoda</taxon>
        <taxon>Insecta</taxon>
        <taxon>Pterygota</taxon>
        <taxon>Neoptera</taxon>
        <taxon>Endopterygota</taxon>
        <taxon>Coleoptera</taxon>
        <taxon>Polyphaga</taxon>
        <taxon>Elateriformia</taxon>
        <taxon>Buprestoidea</taxon>
        <taxon>Buprestidae</taxon>
        <taxon>Agrilinae</taxon>
        <taxon>Agrilus</taxon>
    </lineage>
</organism>
<evidence type="ECO:0000313" key="5">
    <source>
        <dbReference type="Proteomes" id="UP000192223"/>
    </source>
</evidence>
<evidence type="ECO:0000259" key="4">
    <source>
        <dbReference type="PROSITE" id="PS50097"/>
    </source>
</evidence>
<dbReference type="SUPFAM" id="SSF54695">
    <property type="entry name" value="POZ domain"/>
    <property type="match status" value="1"/>
</dbReference>
<dbReference type="InterPro" id="IPR011333">
    <property type="entry name" value="SKP1/BTB/POZ_sf"/>
</dbReference>
<dbReference type="Pfam" id="PF00651">
    <property type="entry name" value="BTB"/>
    <property type="match status" value="1"/>
</dbReference>
<proteinExistence type="predicted"/>
<gene>
    <name evidence="6" type="primary">LOC112906732</name>
</gene>
<accession>A0A7F5RMK9</accession>
<dbReference type="PANTHER" id="PTHR24412">
    <property type="entry name" value="KELCH PROTEIN"/>
    <property type="match status" value="1"/>
</dbReference>
<dbReference type="RefSeq" id="XP_025837262.1">
    <property type="nucleotide sequence ID" value="XM_025981477.1"/>
</dbReference>
<dbReference type="KEGG" id="apln:112906732"/>
<keyword evidence="1" id="KW-0880">Kelch repeat</keyword>
<dbReference type="PROSITE" id="PS50097">
    <property type="entry name" value="BTB"/>
    <property type="match status" value="1"/>
</dbReference>
<protein>
    <submittedName>
        <fullName evidence="6">Kelch-like protein 28</fullName>
    </submittedName>
</protein>
<reference evidence="6" key="1">
    <citation type="submission" date="2025-08" db="UniProtKB">
        <authorList>
            <consortium name="RefSeq"/>
        </authorList>
    </citation>
    <scope>IDENTIFICATION</scope>
    <source>
        <tissue evidence="6">Entire body</tissue>
    </source>
</reference>
<keyword evidence="3" id="KW-0009">Actin-binding</keyword>
<name>A0A7F5RMK9_AGRPL</name>
<dbReference type="SMART" id="SM00225">
    <property type="entry name" value="BTB"/>
    <property type="match status" value="1"/>
</dbReference>
<dbReference type="GeneID" id="112906732"/>
<dbReference type="AlphaFoldDB" id="A0A7F5RMK9"/>
<evidence type="ECO:0000313" key="6">
    <source>
        <dbReference type="RefSeq" id="XP_025837262.1"/>
    </source>
</evidence>
<evidence type="ECO:0000256" key="1">
    <source>
        <dbReference type="ARBA" id="ARBA00022441"/>
    </source>
</evidence>
<dbReference type="Proteomes" id="UP000192223">
    <property type="component" value="Unplaced"/>
</dbReference>
<evidence type="ECO:0000256" key="3">
    <source>
        <dbReference type="ARBA" id="ARBA00023203"/>
    </source>
</evidence>
<keyword evidence="5" id="KW-1185">Reference proteome</keyword>